<evidence type="ECO:0000256" key="1">
    <source>
        <dbReference type="ARBA" id="ARBA00022512"/>
    </source>
</evidence>
<feature type="compositionally biased region" description="Low complexity" evidence="4">
    <location>
        <begin position="54"/>
        <end position="63"/>
    </location>
</feature>
<feature type="compositionally biased region" description="Basic and acidic residues" evidence="4">
    <location>
        <begin position="437"/>
        <end position="451"/>
    </location>
</feature>
<keyword evidence="1" id="KW-0134">Cell wall</keyword>
<gene>
    <name evidence="9" type="ORF">NWE73_00715</name>
</gene>
<feature type="transmembrane region" description="Helical" evidence="5">
    <location>
        <begin position="412"/>
        <end position="430"/>
    </location>
</feature>
<protein>
    <submittedName>
        <fullName evidence="9">LPXTG cell wall anchor domain-containing protein</fullName>
    </submittedName>
</protein>
<feature type="compositionally biased region" description="Low complexity" evidence="4">
    <location>
        <begin position="74"/>
        <end position="91"/>
    </location>
</feature>
<feature type="region of interest" description="Disordered" evidence="4">
    <location>
        <begin position="432"/>
        <end position="451"/>
    </location>
</feature>
<feature type="region of interest" description="Disordered" evidence="4">
    <location>
        <begin position="304"/>
        <end position="407"/>
    </location>
</feature>
<evidence type="ECO:0000256" key="3">
    <source>
        <dbReference type="ARBA" id="ARBA00023088"/>
    </source>
</evidence>
<dbReference type="NCBIfam" id="TIGR01167">
    <property type="entry name" value="LPXTG_anchor"/>
    <property type="match status" value="1"/>
</dbReference>
<evidence type="ECO:0000256" key="4">
    <source>
        <dbReference type="SAM" id="MobiDB-lite"/>
    </source>
</evidence>
<feature type="region of interest" description="Disordered" evidence="4">
    <location>
        <begin position="54"/>
        <end position="98"/>
    </location>
</feature>
<feature type="compositionally biased region" description="Polar residues" evidence="4">
    <location>
        <begin position="121"/>
        <end position="135"/>
    </location>
</feature>
<feature type="region of interest" description="Disordered" evidence="4">
    <location>
        <begin position="114"/>
        <end position="154"/>
    </location>
</feature>
<keyword evidence="6" id="KW-0732">Signal</keyword>
<feature type="domain" description="LysM" evidence="8">
    <location>
        <begin position="178"/>
        <end position="224"/>
    </location>
</feature>
<evidence type="ECO:0000313" key="9">
    <source>
        <dbReference type="EMBL" id="MDG0814862.1"/>
    </source>
</evidence>
<dbReference type="InterPro" id="IPR018392">
    <property type="entry name" value="LysM"/>
</dbReference>
<evidence type="ECO:0000256" key="5">
    <source>
        <dbReference type="SAM" id="Phobius"/>
    </source>
</evidence>
<evidence type="ECO:0000259" key="7">
    <source>
        <dbReference type="PROSITE" id="PS50847"/>
    </source>
</evidence>
<accession>A0ABT6DEE8</accession>
<feature type="chain" id="PRO_5045683672" evidence="6">
    <location>
        <begin position="21"/>
        <end position="451"/>
    </location>
</feature>
<feature type="compositionally biased region" description="Low complexity" evidence="4">
    <location>
        <begin position="304"/>
        <end position="315"/>
    </location>
</feature>
<evidence type="ECO:0000259" key="8">
    <source>
        <dbReference type="PROSITE" id="PS51782"/>
    </source>
</evidence>
<comment type="caution">
    <text evidence="9">The sequence shown here is derived from an EMBL/GenBank/DDBJ whole genome shotgun (WGS) entry which is preliminary data.</text>
</comment>
<keyword evidence="2" id="KW-0964">Secreted</keyword>
<evidence type="ECO:0000313" key="10">
    <source>
        <dbReference type="Proteomes" id="UP001152321"/>
    </source>
</evidence>
<keyword evidence="3" id="KW-0572">Peptidoglycan-anchor</keyword>
<feature type="domain" description="Gram-positive cocci surface proteins LPxTG" evidence="7">
    <location>
        <begin position="401"/>
        <end position="441"/>
    </location>
</feature>
<sequence length="451" mass="47196">MMKKLVVLIASLGLAVQLSGCSLFSSENKSDAEVTADVDSADLEKLEGDEALLAADNSSLASDQLPEDALGESAPKAESQAIAAAPATPAPVETTSNEALPADPFAENTAAAEIAPPPAESNTTIVDSGTTTTPESVPMLESTTTTTTVETPAPKKASASLQKVATAPWKVGKTWFNTVYFARPGDSLASISQMIYGADKTAELKKGNATFKSRSVKPGDKVYYNSPHRPDDSARMITFYEDNGVAPEVYVAKSGDNIRKVSKNLLGYPNAWKEVWATNSIDSKDAIPEGTELHFWKGGNVAAAPAAPAQPDMQMAPPPAQEMPAAPTELAGQAPLGEAPHQAQAEIPPPPPMPEQAPEMAPPPPPPDMAQNQMAPPPPPPPAEAINPPPPPQKKHQMEEAPAGGMDNDTTLALAVVGLAAAGLAGLIVMRKKRKQKEAEQQAMEHTHVGT</sequence>
<keyword evidence="5" id="KW-0812">Transmembrane</keyword>
<dbReference type="RefSeq" id="WP_277576345.1">
    <property type="nucleotide sequence ID" value="NZ_JANRMI010000001.1"/>
</dbReference>
<dbReference type="Proteomes" id="UP001152321">
    <property type="component" value="Unassembled WGS sequence"/>
</dbReference>
<dbReference type="InterPro" id="IPR019931">
    <property type="entry name" value="LPXTG_anchor"/>
</dbReference>
<dbReference type="PROSITE" id="PS50847">
    <property type="entry name" value="GRAM_POS_ANCHORING"/>
    <property type="match status" value="1"/>
</dbReference>
<reference evidence="9" key="1">
    <citation type="submission" date="2022-08" db="EMBL/GenBank/DDBJ databases">
        <title>Novel Bdellovibrio Species Isolated from Svalbard: Designation Bdellovibrio svalbardensis.</title>
        <authorList>
            <person name="Mitchell R.J."/>
            <person name="Choi S.Y."/>
        </authorList>
    </citation>
    <scope>NUCLEOTIDE SEQUENCE</scope>
    <source>
        <strain evidence="9">PAP01</strain>
    </source>
</reference>
<dbReference type="EMBL" id="JANRMI010000001">
    <property type="protein sequence ID" value="MDG0814862.1"/>
    <property type="molecule type" value="Genomic_DNA"/>
</dbReference>
<keyword evidence="5" id="KW-1133">Transmembrane helix</keyword>
<dbReference type="PROSITE" id="PS51782">
    <property type="entry name" value="LYSM"/>
    <property type="match status" value="1"/>
</dbReference>
<feature type="compositionally biased region" description="Pro residues" evidence="4">
    <location>
        <begin position="347"/>
        <end position="368"/>
    </location>
</feature>
<feature type="signal peptide" evidence="6">
    <location>
        <begin position="1"/>
        <end position="20"/>
    </location>
</feature>
<name>A0ABT6DEE8_9BACT</name>
<proteinExistence type="predicted"/>
<keyword evidence="10" id="KW-1185">Reference proteome</keyword>
<evidence type="ECO:0000256" key="2">
    <source>
        <dbReference type="ARBA" id="ARBA00022525"/>
    </source>
</evidence>
<evidence type="ECO:0000256" key="6">
    <source>
        <dbReference type="SAM" id="SignalP"/>
    </source>
</evidence>
<organism evidence="9 10">
    <name type="scientific">Bdellovibrio svalbardensis</name>
    <dbReference type="NCBI Taxonomy" id="2972972"/>
    <lineage>
        <taxon>Bacteria</taxon>
        <taxon>Pseudomonadati</taxon>
        <taxon>Bdellovibrionota</taxon>
        <taxon>Bdellovibrionia</taxon>
        <taxon>Bdellovibrionales</taxon>
        <taxon>Pseudobdellovibrionaceae</taxon>
        <taxon>Bdellovibrio</taxon>
    </lineage>
</organism>
<keyword evidence="5" id="KW-0472">Membrane</keyword>
<feature type="compositionally biased region" description="Pro residues" evidence="4">
    <location>
        <begin position="375"/>
        <end position="392"/>
    </location>
</feature>